<evidence type="ECO:0000313" key="1">
    <source>
        <dbReference type="EMBL" id="OAI93072.1"/>
    </source>
</evidence>
<sequence>MTQLTRPRLASHSLDLPNHCDICNKARSHGNHQRCSQLRQKRQSAYWSAYMANVEAKRAQGGRRNAR</sequence>
<dbReference type="EMBL" id="LUCV01000014">
    <property type="protein sequence ID" value="OAI93072.1"/>
    <property type="molecule type" value="Genomic_DNA"/>
</dbReference>
<protein>
    <submittedName>
        <fullName evidence="1">Uncharacterized protein</fullName>
    </submittedName>
</protein>
<evidence type="ECO:0000313" key="2">
    <source>
        <dbReference type="Proteomes" id="UP000077752"/>
    </source>
</evidence>
<name>A0A177SQ04_PSEPU</name>
<dbReference type="Proteomes" id="UP000077752">
    <property type="component" value="Unassembled WGS sequence"/>
</dbReference>
<comment type="caution">
    <text evidence="1">The sequence shown here is derived from an EMBL/GenBank/DDBJ whole genome shotgun (WGS) entry which is preliminary data.</text>
</comment>
<proteinExistence type="predicted"/>
<dbReference type="RefSeq" id="WP_064302673.1">
    <property type="nucleotide sequence ID" value="NZ_LUCV01000014.1"/>
</dbReference>
<gene>
    <name evidence="1" type="ORF">AYO28_16370</name>
</gene>
<organism evidence="1 2">
    <name type="scientific">Pseudomonas putida</name>
    <name type="common">Arthrobacter siderocapsulatus</name>
    <dbReference type="NCBI Taxonomy" id="303"/>
    <lineage>
        <taxon>Bacteria</taxon>
        <taxon>Pseudomonadati</taxon>
        <taxon>Pseudomonadota</taxon>
        <taxon>Gammaproteobacteria</taxon>
        <taxon>Pseudomonadales</taxon>
        <taxon>Pseudomonadaceae</taxon>
        <taxon>Pseudomonas</taxon>
    </lineage>
</organism>
<dbReference type="AlphaFoldDB" id="A0A177SQ04"/>
<accession>A0A177SQ04</accession>
<reference evidence="1 2" key="1">
    <citation type="submission" date="2016-03" db="EMBL/GenBank/DDBJ databases">
        <title>Draft Genome Assembly of Pseudomonas putida strain CBF10-2.</title>
        <authorList>
            <person name="Iyer R.S."/>
            <person name="Damania A."/>
        </authorList>
    </citation>
    <scope>NUCLEOTIDE SEQUENCE [LARGE SCALE GENOMIC DNA]</scope>
    <source>
        <strain evidence="1 2">CBF10-2</strain>
    </source>
</reference>